<dbReference type="Proteomes" id="UP000305546">
    <property type="component" value="Unassembled WGS sequence"/>
</dbReference>
<reference evidence="1 2" key="1">
    <citation type="submission" date="2019-06" db="EMBL/GenBank/DDBJ databases">
        <title>Amycolatopsis alkalitolerans sp. nov., isolated from Gastrodia elata Blume.</title>
        <authorList>
            <person name="Narsing Rao M.P."/>
            <person name="Li W.J."/>
        </authorList>
    </citation>
    <scope>NUCLEOTIDE SEQUENCE [LARGE SCALE GENOMIC DNA]</scope>
    <source>
        <strain evidence="1 2">SYSUP0005</strain>
    </source>
</reference>
<comment type="caution">
    <text evidence="1">The sequence shown here is derived from an EMBL/GenBank/DDBJ whole genome shotgun (WGS) entry which is preliminary data.</text>
</comment>
<proteinExistence type="predicted"/>
<dbReference type="EMBL" id="VDFW01000026">
    <property type="protein sequence ID" value="TNC22464.1"/>
    <property type="molecule type" value="Genomic_DNA"/>
</dbReference>
<dbReference type="AlphaFoldDB" id="A0A5C4LUL1"/>
<dbReference type="OrthoDB" id="3637811at2"/>
<protein>
    <submittedName>
        <fullName evidence="1">Uncharacterized protein</fullName>
    </submittedName>
</protein>
<sequence length="186" mass="18169">MLEVGLPLPLPEDEELADGVLLSLLDEGVELDEDELEDGVELVDDVGGLVVLDGGGVVVSVRGGLVGLVDGIVVPGGMYVPGGIGAPGGSTTGAWSEPGGGTIVTTGVPLGPTDTTAVGDVAGSDCATPLTVTVPGTALPWMTCGPDEEFAFPPLRSPAEVVDGVASSAIPPNAVASTTPLAASST</sequence>
<gene>
    <name evidence="1" type="ORF">FG385_24925</name>
</gene>
<evidence type="ECO:0000313" key="2">
    <source>
        <dbReference type="Proteomes" id="UP000305546"/>
    </source>
</evidence>
<evidence type="ECO:0000313" key="1">
    <source>
        <dbReference type="EMBL" id="TNC22464.1"/>
    </source>
</evidence>
<dbReference type="RefSeq" id="WP_139099218.1">
    <property type="nucleotide sequence ID" value="NZ_VDFW01000026.1"/>
</dbReference>
<organism evidence="1 2">
    <name type="scientific">Amycolatopsis alkalitolerans</name>
    <dbReference type="NCBI Taxonomy" id="2547244"/>
    <lineage>
        <taxon>Bacteria</taxon>
        <taxon>Bacillati</taxon>
        <taxon>Actinomycetota</taxon>
        <taxon>Actinomycetes</taxon>
        <taxon>Pseudonocardiales</taxon>
        <taxon>Pseudonocardiaceae</taxon>
        <taxon>Amycolatopsis</taxon>
    </lineage>
</organism>
<accession>A0A5C4LUL1</accession>
<name>A0A5C4LUL1_9PSEU</name>
<keyword evidence="2" id="KW-1185">Reference proteome</keyword>